<dbReference type="PANTHER" id="PTHR12236:SF94">
    <property type="entry name" value="CCP84AA-RELATED"/>
    <property type="match status" value="1"/>
</dbReference>
<comment type="caution">
    <text evidence="5">The sequence shown here is derived from an EMBL/GenBank/DDBJ whole genome shotgun (WGS) entry which is preliminary data.</text>
</comment>
<organism evidence="5 6">
    <name type="scientific">Allacma fusca</name>
    <dbReference type="NCBI Taxonomy" id="39272"/>
    <lineage>
        <taxon>Eukaryota</taxon>
        <taxon>Metazoa</taxon>
        <taxon>Ecdysozoa</taxon>
        <taxon>Arthropoda</taxon>
        <taxon>Hexapoda</taxon>
        <taxon>Collembola</taxon>
        <taxon>Symphypleona</taxon>
        <taxon>Sminthuridae</taxon>
        <taxon>Allacma</taxon>
    </lineage>
</organism>
<dbReference type="InterPro" id="IPR051217">
    <property type="entry name" value="Insect_Cuticle_Struc_Prot"/>
</dbReference>
<dbReference type="Pfam" id="PF00379">
    <property type="entry name" value="Chitin_bind_4"/>
    <property type="match status" value="1"/>
</dbReference>
<gene>
    <name evidence="5" type="ORF">AFUS01_LOCUS39388</name>
</gene>
<accession>A0A8J2PQJ3</accession>
<proteinExistence type="predicted"/>
<evidence type="ECO:0000256" key="4">
    <source>
        <dbReference type="SAM" id="SignalP"/>
    </source>
</evidence>
<dbReference type="AlphaFoldDB" id="A0A8J2PQJ3"/>
<feature type="signal peptide" evidence="4">
    <location>
        <begin position="1"/>
        <end position="17"/>
    </location>
</feature>
<dbReference type="PROSITE" id="PS51155">
    <property type="entry name" value="CHIT_BIND_RR_2"/>
    <property type="match status" value="1"/>
</dbReference>
<feature type="chain" id="PRO_5035298386" description="Cuticle protein" evidence="4">
    <location>
        <begin position="18"/>
        <end position="269"/>
    </location>
</feature>
<dbReference type="InterPro" id="IPR031311">
    <property type="entry name" value="CHIT_BIND_RR_consensus"/>
</dbReference>
<dbReference type="GO" id="GO:0031012">
    <property type="term" value="C:extracellular matrix"/>
    <property type="evidence" value="ECO:0007669"/>
    <property type="project" value="TreeGrafter"/>
</dbReference>
<evidence type="ECO:0000256" key="1">
    <source>
        <dbReference type="ARBA" id="ARBA00022460"/>
    </source>
</evidence>
<evidence type="ECO:0008006" key="7">
    <source>
        <dbReference type="Google" id="ProtNLM"/>
    </source>
</evidence>
<keyword evidence="2" id="KW-0677">Repeat</keyword>
<name>A0A8J2PQJ3_9HEXA</name>
<dbReference type="GO" id="GO:0042302">
    <property type="term" value="F:structural constituent of cuticle"/>
    <property type="evidence" value="ECO:0007669"/>
    <property type="project" value="UniProtKB-UniRule"/>
</dbReference>
<keyword evidence="1 3" id="KW-0193">Cuticle</keyword>
<keyword evidence="6" id="KW-1185">Reference proteome</keyword>
<evidence type="ECO:0000256" key="3">
    <source>
        <dbReference type="PROSITE-ProRule" id="PRU00497"/>
    </source>
</evidence>
<evidence type="ECO:0000256" key="2">
    <source>
        <dbReference type="ARBA" id="ARBA00022737"/>
    </source>
</evidence>
<sequence>MIGKVATFLAFVAVSQAGVASYGSQVVSGHASPVGLARVTAPVAYATPAIAKTVVSEPFDLHPQYSYGYSVSDALTGDSKSASETRDGDVVKGQYSLVEPDGAIRTVTYTADSINGFNAIVDRSAPAITKIAAAPVVAAAPVARVASPAILSHGIAQQGLVAHRIPPQGYLAHGIAPQRLIAQGIPQQRFIAQGIPQQRLIAQGIPQQRFIAQGIAPQRFITQGVAPQAYLAQGIAPRGHIAHGIPPQGYLAQGIAPQALHAGGLTRLG</sequence>
<dbReference type="PANTHER" id="PTHR12236">
    <property type="entry name" value="STRUCTURAL CONTITUENT OF CUTICLE"/>
    <property type="match status" value="1"/>
</dbReference>
<evidence type="ECO:0000313" key="5">
    <source>
        <dbReference type="EMBL" id="CAG7829529.1"/>
    </source>
</evidence>
<dbReference type="PROSITE" id="PS00233">
    <property type="entry name" value="CHIT_BIND_RR_1"/>
    <property type="match status" value="1"/>
</dbReference>
<protein>
    <recommendedName>
        <fullName evidence="7">Cuticle protein</fullName>
    </recommendedName>
</protein>
<reference evidence="5" key="1">
    <citation type="submission" date="2021-06" db="EMBL/GenBank/DDBJ databases">
        <authorList>
            <person name="Hodson N. C."/>
            <person name="Mongue J. A."/>
            <person name="Jaron S. K."/>
        </authorList>
    </citation>
    <scope>NUCLEOTIDE SEQUENCE</scope>
</reference>
<evidence type="ECO:0000313" key="6">
    <source>
        <dbReference type="Proteomes" id="UP000708208"/>
    </source>
</evidence>
<dbReference type="InterPro" id="IPR000618">
    <property type="entry name" value="Insect_cuticle"/>
</dbReference>
<dbReference type="GO" id="GO:0005615">
    <property type="term" value="C:extracellular space"/>
    <property type="evidence" value="ECO:0007669"/>
    <property type="project" value="TreeGrafter"/>
</dbReference>
<dbReference type="OrthoDB" id="10063560at2759"/>
<keyword evidence="4" id="KW-0732">Signal</keyword>
<dbReference type="Proteomes" id="UP000708208">
    <property type="component" value="Unassembled WGS sequence"/>
</dbReference>
<dbReference type="EMBL" id="CAJVCH010551862">
    <property type="protein sequence ID" value="CAG7829529.1"/>
    <property type="molecule type" value="Genomic_DNA"/>
</dbReference>